<proteinExistence type="predicted"/>
<dbReference type="Proteomes" id="UP000823405">
    <property type="component" value="Unassembled WGS sequence"/>
</dbReference>
<feature type="non-terminal residue" evidence="1">
    <location>
        <position position="78"/>
    </location>
</feature>
<evidence type="ECO:0000313" key="1">
    <source>
        <dbReference type="EMBL" id="KAG0306188.1"/>
    </source>
</evidence>
<comment type="caution">
    <text evidence="1">The sequence shown here is derived from an EMBL/GenBank/DDBJ whole genome shotgun (WGS) entry which is preliminary data.</text>
</comment>
<accession>A0A9P6R1L3</accession>
<dbReference type="EMBL" id="JAAAIN010001162">
    <property type="protein sequence ID" value="KAG0306188.1"/>
    <property type="molecule type" value="Genomic_DNA"/>
</dbReference>
<protein>
    <submittedName>
        <fullName evidence="1">Uncharacterized protein</fullName>
    </submittedName>
</protein>
<organism evidence="1 2">
    <name type="scientific">Linnemannia gamsii</name>
    <dbReference type="NCBI Taxonomy" id="64522"/>
    <lineage>
        <taxon>Eukaryota</taxon>
        <taxon>Fungi</taxon>
        <taxon>Fungi incertae sedis</taxon>
        <taxon>Mucoromycota</taxon>
        <taxon>Mortierellomycotina</taxon>
        <taxon>Mortierellomycetes</taxon>
        <taxon>Mortierellales</taxon>
        <taxon>Mortierellaceae</taxon>
        <taxon>Linnemannia</taxon>
    </lineage>
</organism>
<gene>
    <name evidence="1" type="ORF">BGZ97_000839</name>
</gene>
<keyword evidence="2" id="KW-1185">Reference proteome</keyword>
<dbReference type="AlphaFoldDB" id="A0A9P6R1L3"/>
<evidence type="ECO:0000313" key="2">
    <source>
        <dbReference type="Proteomes" id="UP000823405"/>
    </source>
</evidence>
<sequence length="78" mass="8921">MSHNLQRFYGIPRHVVDVDYSDTMLLPDTIISYNEHQFVQPNNIQGPVAAIQIQSVAVPYRLITLRVILALRIAYPCL</sequence>
<reference evidence="1" key="1">
    <citation type="journal article" date="2020" name="Fungal Divers.">
        <title>Resolving the Mortierellaceae phylogeny through synthesis of multi-gene phylogenetics and phylogenomics.</title>
        <authorList>
            <person name="Vandepol N."/>
            <person name="Liber J."/>
            <person name="Desiro A."/>
            <person name="Na H."/>
            <person name="Kennedy M."/>
            <person name="Barry K."/>
            <person name="Grigoriev I.V."/>
            <person name="Miller A.N."/>
            <person name="O'Donnell K."/>
            <person name="Stajich J.E."/>
            <person name="Bonito G."/>
        </authorList>
    </citation>
    <scope>NUCLEOTIDE SEQUENCE</scope>
    <source>
        <strain evidence="1">NVP60</strain>
    </source>
</reference>
<name>A0A9P6R1L3_9FUNG</name>